<dbReference type="EMBL" id="CP001998">
    <property type="protein sequence ID" value="ADE55948.1"/>
    <property type="molecule type" value="Genomic_DNA"/>
</dbReference>
<dbReference type="KEGG" id="caa:Caka_2935"/>
<feature type="domain" description="3-keto-alpha-glucoside-1,2-lyase/3-keto-2-hydroxy-glucal hydratase" evidence="2">
    <location>
        <begin position="63"/>
        <end position="261"/>
    </location>
</feature>
<organism evidence="3 4">
    <name type="scientific">Coraliomargarita akajimensis (strain DSM 45221 / IAM 15411 / JCM 23193 / KCTC 12865 / 04OKA010-24)</name>
    <dbReference type="NCBI Taxonomy" id="583355"/>
    <lineage>
        <taxon>Bacteria</taxon>
        <taxon>Pseudomonadati</taxon>
        <taxon>Verrucomicrobiota</taxon>
        <taxon>Opitutia</taxon>
        <taxon>Puniceicoccales</taxon>
        <taxon>Coraliomargaritaceae</taxon>
        <taxon>Coraliomargarita</taxon>
    </lineage>
</organism>
<accession>D5ERA4</accession>
<dbReference type="Gene3D" id="2.60.120.560">
    <property type="entry name" value="Exo-inulinase, domain 1"/>
    <property type="match status" value="1"/>
</dbReference>
<proteinExistence type="predicted"/>
<evidence type="ECO:0000313" key="3">
    <source>
        <dbReference type="EMBL" id="ADE55948.1"/>
    </source>
</evidence>
<dbReference type="Proteomes" id="UP000000925">
    <property type="component" value="Chromosome"/>
</dbReference>
<protein>
    <recommendedName>
        <fullName evidence="2">3-keto-alpha-glucoside-1,2-lyase/3-keto-2-hydroxy-glucal hydratase domain-containing protein</fullName>
    </recommendedName>
</protein>
<dbReference type="RefSeq" id="WP_013044666.1">
    <property type="nucleotide sequence ID" value="NC_014008.1"/>
</dbReference>
<evidence type="ECO:0000313" key="4">
    <source>
        <dbReference type="Proteomes" id="UP000000925"/>
    </source>
</evidence>
<evidence type="ECO:0000256" key="1">
    <source>
        <dbReference type="SAM" id="SignalP"/>
    </source>
</evidence>
<reference evidence="3 4" key="1">
    <citation type="journal article" date="2010" name="Stand. Genomic Sci.">
        <title>Complete genome sequence of Coraliomargarita akajimensis type strain (04OKA010-24).</title>
        <authorList>
            <person name="Mavromatis K."/>
            <person name="Abt B."/>
            <person name="Brambilla E."/>
            <person name="Lapidus A."/>
            <person name="Copeland A."/>
            <person name="Deshpande S."/>
            <person name="Nolan M."/>
            <person name="Lucas S."/>
            <person name="Tice H."/>
            <person name="Cheng J.F."/>
            <person name="Han C."/>
            <person name="Detter J.C."/>
            <person name="Woyke T."/>
            <person name="Goodwin L."/>
            <person name="Pitluck S."/>
            <person name="Held B."/>
            <person name="Brettin T."/>
            <person name="Tapia R."/>
            <person name="Ivanova N."/>
            <person name="Mikhailova N."/>
            <person name="Pati A."/>
            <person name="Liolios K."/>
            <person name="Chen A."/>
            <person name="Palaniappan K."/>
            <person name="Land M."/>
            <person name="Hauser L."/>
            <person name="Chang Y.J."/>
            <person name="Jeffries C.D."/>
            <person name="Rohde M."/>
            <person name="Goker M."/>
            <person name="Bristow J."/>
            <person name="Eisen J.A."/>
            <person name="Markowitz V."/>
            <person name="Hugenholtz P."/>
            <person name="Klenk H.P."/>
            <person name="Kyrpides N.C."/>
        </authorList>
    </citation>
    <scope>NUCLEOTIDE SEQUENCE [LARGE SCALE GENOMIC DNA]</scope>
    <source>
        <strain evidence="4">DSM 45221 / IAM 15411 / JCM 23193 / KCTC 12865</strain>
    </source>
</reference>
<gene>
    <name evidence="3" type="ordered locus">Caka_2935</name>
</gene>
<dbReference type="GO" id="GO:0016787">
    <property type="term" value="F:hydrolase activity"/>
    <property type="evidence" value="ECO:0007669"/>
    <property type="project" value="InterPro"/>
</dbReference>
<feature type="signal peptide" evidence="1">
    <location>
        <begin position="1"/>
        <end position="22"/>
    </location>
</feature>
<dbReference type="AlphaFoldDB" id="D5ERA4"/>
<feature type="chain" id="PRO_5003070943" description="3-keto-alpha-glucoside-1,2-lyase/3-keto-2-hydroxy-glucal hydratase domain-containing protein" evidence="1">
    <location>
        <begin position="23"/>
        <end position="389"/>
    </location>
</feature>
<keyword evidence="1" id="KW-0732">Signal</keyword>
<dbReference type="OrthoDB" id="176168at2"/>
<dbReference type="eggNOG" id="COG2010">
    <property type="taxonomic scope" value="Bacteria"/>
</dbReference>
<dbReference type="STRING" id="583355.Caka_2935"/>
<sequence>MKQVFRYTSFALFALVVNQASAGYPFFGDPPDDAHAWAVHDRHRPQPPRVEPGKECGEAPSDAVVLFDGSVESFEQNWLHTKEADKRKGEWLVVDGAMQCTPGAGYIATQQEFGDCQLHIEWAAPTPVKGKGQGRGNSGVFLMGMTEVQVLDNYDNPTYPDGTAGAVYGVMPPAANALRAPGEWQTYDIIFRRPIVKDGEVLHEGSMTVLCNGVVIQDSTAIDGGGGYRFRKAFNRVFPEAGRLSLQDHGNPVRYRNIWIRPLRKRAEEGGFDGRVSAEASQQNRANVAAKILAEAEQKQGVEKALLLLESVVYVENSAAAKEANTILVQYVAGLKGKSAGQMKPMKWDVIKIHKAFEYLEKHQILSIDAALKQQVQTYVDDNGWAPKK</sequence>
<dbReference type="InterPro" id="IPR010496">
    <property type="entry name" value="AL/BT2_dom"/>
</dbReference>
<name>D5ERA4_CORAD</name>
<evidence type="ECO:0000259" key="2">
    <source>
        <dbReference type="Pfam" id="PF06439"/>
    </source>
</evidence>
<dbReference type="HOGENOM" id="CLU_709237_0_0_0"/>
<keyword evidence="4" id="KW-1185">Reference proteome</keyword>
<dbReference type="Pfam" id="PF06439">
    <property type="entry name" value="3keto-disac_hyd"/>
    <property type="match status" value="1"/>
</dbReference>